<evidence type="ECO:0000313" key="1">
    <source>
        <dbReference type="EMBL" id="MDJ1171055.1"/>
    </source>
</evidence>
<proteinExistence type="predicted"/>
<dbReference type="RefSeq" id="WP_283754808.1">
    <property type="nucleotide sequence ID" value="NZ_JAQOSP010000105.1"/>
</dbReference>
<organism evidence="1 2">
    <name type="scientific">Roseofilum acuticapitatum BLCC-M154</name>
    <dbReference type="NCBI Taxonomy" id="3022444"/>
    <lineage>
        <taxon>Bacteria</taxon>
        <taxon>Bacillati</taxon>
        <taxon>Cyanobacteriota</taxon>
        <taxon>Cyanophyceae</taxon>
        <taxon>Desertifilales</taxon>
        <taxon>Desertifilaceae</taxon>
        <taxon>Roseofilum</taxon>
        <taxon>Roseofilum acuticapitatum</taxon>
    </lineage>
</organism>
<dbReference type="EMBL" id="JAQOSP010000105">
    <property type="protein sequence ID" value="MDJ1171055.1"/>
    <property type="molecule type" value="Genomic_DNA"/>
</dbReference>
<gene>
    <name evidence="1" type="ORF">PMG71_16620</name>
</gene>
<keyword evidence="2" id="KW-1185">Reference proteome</keyword>
<protein>
    <submittedName>
        <fullName evidence="1">Uncharacterized protein</fullName>
    </submittedName>
</protein>
<comment type="caution">
    <text evidence="1">The sequence shown here is derived from an EMBL/GenBank/DDBJ whole genome shotgun (WGS) entry which is preliminary data.</text>
</comment>
<sequence>MEFSLNLLPCALSDVIVQAYTKGQLTQADRYGLMAAILEQNLSEEEQHAINRLLYLYHRGRLQLTDELSAIEGE</sequence>
<name>A0ABT7AVY8_9CYAN</name>
<evidence type="ECO:0000313" key="2">
    <source>
        <dbReference type="Proteomes" id="UP001235303"/>
    </source>
</evidence>
<reference evidence="1 2" key="1">
    <citation type="submission" date="2023-01" db="EMBL/GenBank/DDBJ databases">
        <title>Novel diversity within Roseofilum (Cyanobacteria; Desertifilaceae) from marine benthic mats with descriptions of four novel species.</title>
        <authorList>
            <person name="Wang Y."/>
            <person name="Berthold D.E."/>
            <person name="Hu J."/>
            <person name="Lefler F.W."/>
            <person name="Laughinghouse H.D. IV."/>
        </authorList>
    </citation>
    <scope>NUCLEOTIDE SEQUENCE [LARGE SCALE GENOMIC DNA]</scope>
    <source>
        <strain evidence="1 2">BLCC-M154</strain>
    </source>
</reference>
<dbReference type="Proteomes" id="UP001235303">
    <property type="component" value="Unassembled WGS sequence"/>
</dbReference>
<accession>A0ABT7AVY8</accession>